<dbReference type="InParanoid" id="A0A419PH73"/>
<dbReference type="PROSITE" id="PS50006">
    <property type="entry name" value="FHA_DOMAIN"/>
    <property type="match status" value="1"/>
</dbReference>
<feature type="compositionally biased region" description="Basic and acidic residues" evidence="1">
    <location>
        <begin position="1"/>
        <end position="27"/>
    </location>
</feature>
<dbReference type="InterPro" id="IPR050923">
    <property type="entry name" value="Cell_Proc_Reg/RNA_Proc"/>
</dbReference>
<evidence type="ECO:0000313" key="3">
    <source>
        <dbReference type="Proteomes" id="UP000286415"/>
    </source>
</evidence>
<reference evidence="2 3" key="1">
    <citation type="journal article" date="2018" name="Biotechnol. Adv.">
        <title>Improved genomic resources and new bioinformatic workflow for the carcinogenic parasite Clonorchis sinensis: Biotechnological implications.</title>
        <authorList>
            <person name="Wang D."/>
            <person name="Korhonen P.K."/>
            <person name="Gasser R.B."/>
            <person name="Young N.D."/>
        </authorList>
    </citation>
    <scope>NUCLEOTIDE SEQUENCE [LARGE SCALE GENOMIC DNA]</scope>
    <source>
        <strain evidence="2">Cs-k2</strain>
    </source>
</reference>
<keyword evidence="3" id="KW-1185">Reference proteome</keyword>
<feature type="compositionally biased region" description="Basic and acidic residues" evidence="1">
    <location>
        <begin position="99"/>
        <end position="114"/>
    </location>
</feature>
<accession>A0A419PH73</accession>
<dbReference type="EMBL" id="NIRI02000042">
    <property type="protein sequence ID" value="KAG5447127.1"/>
    <property type="molecule type" value="Genomic_DNA"/>
</dbReference>
<reference evidence="2 3" key="2">
    <citation type="journal article" date="2021" name="Genomics">
        <title>High-quality reference genome for Clonorchis sinensis.</title>
        <authorList>
            <person name="Young N.D."/>
            <person name="Stroehlein A.J."/>
            <person name="Kinkar L."/>
            <person name="Wang T."/>
            <person name="Sohn W.M."/>
            <person name="Chang B.C.H."/>
            <person name="Kaur P."/>
            <person name="Weisz D."/>
            <person name="Dudchenko O."/>
            <person name="Aiden E.L."/>
            <person name="Korhonen P.K."/>
            <person name="Gasser R.B."/>
        </authorList>
    </citation>
    <scope>NUCLEOTIDE SEQUENCE [LARGE SCALE GENOMIC DNA]</scope>
    <source>
        <strain evidence="2">Cs-k2</strain>
    </source>
</reference>
<comment type="caution">
    <text evidence="2">The sequence shown here is derived from an EMBL/GenBank/DDBJ whole genome shotgun (WGS) entry which is preliminary data.</text>
</comment>
<proteinExistence type="predicted"/>
<feature type="compositionally biased region" description="Basic and acidic residues" evidence="1">
    <location>
        <begin position="332"/>
        <end position="341"/>
    </location>
</feature>
<dbReference type="OrthoDB" id="444265at2759"/>
<name>A0A419PH73_CLOSI</name>
<gene>
    <name evidence="2" type="ORF">CSKR_110888</name>
</gene>
<dbReference type="InterPro" id="IPR008984">
    <property type="entry name" value="SMAD_FHA_dom_sf"/>
</dbReference>
<feature type="compositionally biased region" description="Polar residues" evidence="1">
    <location>
        <begin position="57"/>
        <end position="66"/>
    </location>
</feature>
<feature type="compositionally biased region" description="Basic residues" evidence="1">
    <location>
        <begin position="43"/>
        <end position="55"/>
    </location>
</feature>
<feature type="compositionally biased region" description="Polar residues" evidence="1">
    <location>
        <begin position="120"/>
        <end position="135"/>
    </location>
</feature>
<dbReference type="Gene3D" id="2.60.200.20">
    <property type="match status" value="1"/>
</dbReference>
<feature type="region of interest" description="Disordered" evidence="1">
    <location>
        <begin position="321"/>
        <end position="341"/>
    </location>
</feature>
<protein>
    <submittedName>
        <fullName evidence="2">Smad nuclear-interacting protein 1</fullName>
    </submittedName>
</protein>
<dbReference type="SUPFAM" id="SSF49879">
    <property type="entry name" value="SMAD/FHA domain"/>
    <property type="match status" value="1"/>
</dbReference>
<dbReference type="AlphaFoldDB" id="A0A419PH73"/>
<dbReference type="Pfam" id="PF00498">
    <property type="entry name" value="FHA"/>
    <property type="match status" value="1"/>
</dbReference>
<dbReference type="Proteomes" id="UP000286415">
    <property type="component" value="Unassembled WGS sequence"/>
</dbReference>
<evidence type="ECO:0000313" key="2">
    <source>
        <dbReference type="EMBL" id="KAG5447127.1"/>
    </source>
</evidence>
<dbReference type="InterPro" id="IPR000253">
    <property type="entry name" value="FHA_dom"/>
</dbReference>
<evidence type="ECO:0000256" key="1">
    <source>
        <dbReference type="SAM" id="MobiDB-lite"/>
    </source>
</evidence>
<sequence>MPRHTDSDRHSKSYHKRSESGNGRERTSTFIKPEPPSEDERRSSRRSHDHRHHSSRGMSKQGSSRSPRGGRLNAPVIIKEEEGQRRKQRRLHSPVVLPDDDRRHRDDRKAEPDFSRSGLLDQTSGAPVQRQTANFGLSGKLTEDTNTYKGVVIKYNEPPDARKPTEHWRLYQFKGNECLPILHIHRQSGFLIGRDRKIADIPMDHPSISKQHAVLQYRFVRGLVRLYVIDLESANGTYLNNKRIEPRRYYELLQKDVIKFGYSSREYVTVAFTLAIYKGRQSSLQKSLHRDRRPLLFLKVEKNGSAVTPFRCLAAMPPEGSTRAGILPGRPSLDRGSREAEVGFEPRTFRKTKGRGARWLKWLEREFTDRKVRGSNPTSASRLPLSRLGQPDSILALVLPSGDMAVRHRNGAKAERTVRRGEILCHLFPTSVSRKCYTIMGVSLQTGIRYSHLFVRRHNFDYEIFL</sequence>
<feature type="region of interest" description="Disordered" evidence="1">
    <location>
        <begin position="1"/>
        <end position="141"/>
    </location>
</feature>
<dbReference type="STRING" id="79923.A0A419PH73"/>
<organism evidence="2 3">
    <name type="scientific">Clonorchis sinensis</name>
    <name type="common">Chinese liver fluke</name>
    <dbReference type="NCBI Taxonomy" id="79923"/>
    <lineage>
        <taxon>Eukaryota</taxon>
        <taxon>Metazoa</taxon>
        <taxon>Spiralia</taxon>
        <taxon>Lophotrochozoa</taxon>
        <taxon>Platyhelminthes</taxon>
        <taxon>Trematoda</taxon>
        <taxon>Digenea</taxon>
        <taxon>Opisthorchiida</taxon>
        <taxon>Opisthorchiata</taxon>
        <taxon>Opisthorchiidae</taxon>
        <taxon>Clonorchis</taxon>
    </lineage>
</organism>
<dbReference type="PANTHER" id="PTHR23308">
    <property type="entry name" value="NUCLEAR INHIBITOR OF PROTEIN PHOSPHATASE-1"/>
    <property type="match status" value="1"/>
</dbReference>
<dbReference type="SMART" id="SM00240">
    <property type="entry name" value="FHA"/>
    <property type="match status" value="1"/>
</dbReference>